<dbReference type="SUPFAM" id="SSF57667">
    <property type="entry name" value="beta-beta-alpha zinc fingers"/>
    <property type="match status" value="5"/>
</dbReference>
<gene>
    <name evidence="17" type="ORF">PODLI_1B040534</name>
</gene>
<dbReference type="PROSITE" id="PS50805">
    <property type="entry name" value="KRAB"/>
    <property type="match status" value="1"/>
</dbReference>
<comment type="similarity">
    <text evidence="3">Belongs to the krueppel C2H2-type zinc-finger protein family.</text>
</comment>
<keyword evidence="8" id="KW-0805">Transcription regulation</keyword>
<reference evidence="17" key="1">
    <citation type="submission" date="2022-12" db="EMBL/GenBank/DDBJ databases">
        <authorList>
            <person name="Alioto T."/>
            <person name="Alioto T."/>
            <person name="Gomez Garrido J."/>
        </authorList>
    </citation>
    <scope>NUCLEOTIDE SEQUENCE</scope>
</reference>
<evidence type="ECO:0000256" key="2">
    <source>
        <dbReference type="ARBA" id="ARBA00004123"/>
    </source>
</evidence>
<feature type="domain" description="C2H2-type" evidence="14">
    <location>
        <begin position="872"/>
        <end position="899"/>
    </location>
</feature>
<feature type="domain" description="C2H2-type" evidence="14">
    <location>
        <begin position="1068"/>
        <end position="1092"/>
    </location>
</feature>
<evidence type="ECO:0000256" key="9">
    <source>
        <dbReference type="ARBA" id="ARBA00023125"/>
    </source>
</evidence>
<protein>
    <submittedName>
        <fullName evidence="17">Transposable element-derived 1-like</fullName>
    </submittedName>
</protein>
<name>A0AA35JYH2_9SAUR</name>
<dbReference type="InterPro" id="IPR004875">
    <property type="entry name" value="DDE_SF_endonuclease_dom"/>
</dbReference>
<feature type="region of interest" description="Disordered" evidence="13">
    <location>
        <begin position="635"/>
        <end position="666"/>
    </location>
</feature>
<sequence length="1092" mass="122077">MGPGADPSEYRMTSSVELGSPPFSEGRGENTLVESAQGPLTFEDVAIYFTEEQAALLNPVQRALYREVMLENYGNVSSLEGFPALKPDLISRLEQGEDMWVPDSQGMDETVISNTHTGEQKALQWSDVISTFNAHEFNSMYLSKQGVGNCQSQVWAVPASEPSWGERECDFLAEHAVLQGQYSSYPMAPKCKLAACRSPRGQRKKQRSVPTLEEKVAVLDLLRTGMSVSKVARVYGRNESSIRAIKVREREIRQAVASGAPITAKVTSQVRDQTLVKAEKALYLWLEDMNGQGLPVDGNMMREKALDLYALFKPLTSPCDEKEFKASQGWLNSFRNRFNLKNGQSPGEAAPTNKQAAKPYSKQLKKLIEEKGYLPEQVFNAGETGLFWKKMPSRTYISKAERQAAQDRVMLLFCCNAAGHLIKPSLLCGSANPRALKGKDKHLLPVFWQSSKKAWVTAAIFLDWFHRCFVPEVKRYLEEKGIDFKVLLIVDDAPGHPEGVRFAHSNVEVVFLPHSASSAIQPLDQGVVRCFKAKYTSLMFSRVCNALDADPSLNAAERWKSFNIADCITYVKQAMDAIEPETVNACWRNLWKKCVNDFRGFPTIHHEVEHIVRVARQLGGDGFSDILEEEIEELIEGHRGTSASEEPEDLIKSEEEDDDEQEEPASWNLPKFAEVFQAAKHLNDLISEYDPSMEQSLRVTRGIAEALRPYREMFEQLKRQQRQLPVAMLSSKKQPAAEEPSQPTPRADTEPAALCVTHSPSRKPGPFSAGSASDPCDPSAVMSGEQKDKSPECVQWSSSFFHPHHIQATPRRGIHARSAAGRLLGNHLSPDTRESTAHTAEKPYECAACGKGFAYKSCLVNHQRLHTGEKPYGCPECGKSFAQQSAFVIHRRIHTGEKPYKCAECCKSFPQLSDLVNHRRVHTGEKPYKCTECGKSFAQCSALVIHHRIHIGEKPYTCLECGKGFPQQSELAKHWRTHTGEKPYTCLECGKGFLQQAHLSGRQRTHSGEKPYGCGECGKGFADKSNLANHQRTHTGEKPYSCTGYGKRFGQKSHLVRHQRVHAGEKPYNCSECGKCFAQKSNLLMHQRVHLG</sequence>
<comment type="function">
    <text evidence="1">May be involved in transcriptional regulation.</text>
</comment>
<evidence type="ECO:0000313" key="18">
    <source>
        <dbReference type="Proteomes" id="UP001178461"/>
    </source>
</evidence>
<feature type="domain" description="KRAB" evidence="15">
    <location>
        <begin position="40"/>
        <end position="112"/>
    </location>
</feature>
<feature type="region of interest" description="Disordered" evidence="13">
    <location>
        <begin position="1"/>
        <end position="29"/>
    </location>
</feature>
<dbReference type="InterPro" id="IPR006600">
    <property type="entry name" value="HTH_CenpB_DNA-bd_dom"/>
</dbReference>
<dbReference type="SMART" id="SM00355">
    <property type="entry name" value="ZnF_C2H2"/>
    <property type="match status" value="9"/>
</dbReference>
<feature type="domain" description="C2H2-type" evidence="14">
    <location>
        <begin position="928"/>
        <end position="955"/>
    </location>
</feature>
<evidence type="ECO:0000313" key="17">
    <source>
        <dbReference type="EMBL" id="CAI5768471.1"/>
    </source>
</evidence>
<keyword evidence="10" id="KW-0804">Transcription</keyword>
<keyword evidence="11" id="KW-0539">Nucleus</keyword>
<dbReference type="Proteomes" id="UP001178461">
    <property type="component" value="Chromosome 2"/>
</dbReference>
<dbReference type="PANTHER" id="PTHR23235:SF142">
    <property type="entry name" value="ZINC FINGER PROTEIN 384"/>
    <property type="match status" value="1"/>
</dbReference>
<dbReference type="Pfam" id="PF01352">
    <property type="entry name" value="KRAB"/>
    <property type="match status" value="1"/>
</dbReference>
<dbReference type="GO" id="GO:0000978">
    <property type="term" value="F:RNA polymerase II cis-regulatory region sequence-specific DNA binding"/>
    <property type="evidence" value="ECO:0007669"/>
    <property type="project" value="TreeGrafter"/>
</dbReference>
<keyword evidence="5" id="KW-0677">Repeat</keyword>
<dbReference type="SUPFAM" id="SSF46689">
    <property type="entry name" value="Homeodomain-like"/>
    <property type="match status" value="2"/>
</dbReference>
<dbReference type="FunFam" id="3.30.160.60:FF:001498">
    <property type="entry name" value="Zinc finger protein 404"/>
    <property type="match status" value="1"/>
</dbReference>
<evidence type="ECO:0000256" key="13">
    <source>
        <dbReference type="SAM" id="MobiDB-lite"/>
    </source>
</evidence>
<feature type="domain" description="C2H2-type" evidence="14">
    <location>
        <begin position="1040"/>
        <end position="1067"/>
    </location>
</feature>
<feature type="domain" description="C2H2-type" evidence="14">
    <location>
        <begin position="844"/>
        <end position="871"/>
    </location>
</feature>
<dbReference type="Pfam" id="PF03184">
    <property type="entry name" value="DDE_1"/>
    <property type="match status" value="1"/>
</dbReference>
<evidence type="ECO:0000256" key="6">
    <source>
        <dbReference type="ARBA" id="ARBA00022771"/>
    </source>
</evidence>
<evidence type="ECO:0000259" key="15">
    <source>
        <dbReference type="PROSITE" id="PS50805"/>
    </source>
</evidence>
<evidence type="ECO:0000256" key="4">
    <source>
        <dbReference type="ARBA" id="ARBA00022723"/>
    </source>
</evidence>
<dbReference type="CDD" id="cd07765">
    <property type="entry name" value="KRAB_A-box"/>
    <property type="match status" value="1"/>
</dbReference>
<dbReference type="Gene3D" id="6.10.140.140">
    <property type="match status" value="1"/>
</dbReference>
<evidence type="ECO:0000256" key="1">
    <source>
        <dbReference type="ARBA" id="ARBA00003767"/>
    </source>
</evidence>
<organism evidence="17 18">
    <name type="scientific">Podarcis lilfordi</name>
    <name type="common">Lilford's wall lizard</name>
    <dbReference type="NCBI Taxonomy" id="74358"/>
    <lineage>
        <taxon>Eukaryota</taxon>
        <taxon>Metazoa</taxon>
        <taxon>Chordata</taxon>
        <taxon>Craniata</taxon>
        <taxon>Vertebrata</taxon>
        <taxon>Euteleostomi</taxon>
        <taxon>Lepidosauria</taxon>
        <taxon>Squamata</taxon>
        <taxon>Bifurcata</taxon>
        <taxon>Unidentata</taxon>
        <taxon>Episquamata</taxon>
        <taxon>Laterata</taxon>
        <taxon>Lacertibaenia</taxon>
        <taxon>Lacertidae</taxon>
        <taxon>Podarcis</taxon>
    </lineage>
</organism>
<dbReference type="InterPro" id="IPR036236">
    <property type="entry name" value="Znf_C2H2_sf"/>
</dbReference>
<feature type="domain" description="HTH CENPB-type" evidence="16">
    <location>
        <begin position="266"/>
        <end position="344"/>
    </location>
</feature>
<dbReference type="InterPro" id="IPR013087">
    <property type="entry name" value="Znf_C2H2_type"/>
</dbReference>
<feature type="region of interest" description="Disordered" evidence="13">
    <location>
        <begin position="727"/>
        <end position="788"/>
    </location>
</feature>
<evidence type="ECO:0000256" key="5">
    <source>
        <dbReference type="ARBA" id="ARBA00022737"/>
    </source>
</evidence>
<keyword evidence="18" id="KW-1185">Reference proteome</keyword>
<feature type="domain" description="C2H2-type" evidence="14">
    <location>
        <begin position="900"/>
        <end position="927"/>
    </location>
</feature>
<evidence type="ECO:0000256" key="8">
    <source>
        <dbReference type="ARBA" id="ARBA00023015"/>
    </source>
</evidence>
<dbReference type="InterPro" id="IPR009057">
    <property type="entry name" value="Homeodomain-like_sf"/>
</dbReference>
<evidence type="ECO:0000256" key="7">
    <source>
        <dbReference type="ARBA" id="ARBA00022833"/>
    </source>
</evidence>
<dbReference type="PROSITE" id="PS00028">
    <property type="entry name" value="ZINC_FINGER_C2H2_1"/>
    <property type="match status" value="7"/>
</dbReference>
<dbReference type="Gene3D" id="1.10.10.60">
    <property type="entry name" value="Homeodomain-like"/>
    <property type="match status" value="1"/>
</dbReference>
<dbReference type="InterPro" id="IPR036051">
    <property type="entry name" value="KRAB_dom_sf"/>
</dbReference>
<evidence type="ECO:0000256" key="11">
    <source>
        <dbReference type="ARBA" id="ARBA00023242"/>
    </source>
</evidence>
<dbReference type="PROSITE" id="PS51253">
    <property type="entry name" value="HTH_CENPB"/>
    <property type="match status" value="1"/>
</dbReference>
<dbReference type="Gene3D" id="3.30.160.60">
    <property type="entry name" value="Classic Zinc Finger"/>
    <property type="match status" value="9"/>
</dbReference>
<dbReference type="FunFam" id="3.30.160.60:FF:000016">
    <property type="entry name" value="zinc finger protein 37 homolog"/>
    <property type="match status" value="1"/>
</dbReference>
<dbReference type="GO" id="GO:0000981">
    <property type="term" value="F:DNA-binding transcription factor activity, RNA polymerase II-specific"/>
    <property type="evidence" value="ECO:0007669"/>
    <property type="project" value="TreeGrafter"/>
</dbReference>
<keyword evidence="6 12" id="KW-0863">Zinc-finger</keyword>
<dbReference type="EMBL" id="OX395127">
    <property type="protein sequence ID" value="CAI5768471.1"/>
    <property type="molecule type" value="Genomic_DNA"/>
</dbReference>
<dbReference type="SMART" id="SM00674">
    <property type="entry name" value="CENPB"/>
    <property type="match status" value="1"/>
</dbReference>
<dbReference type="FunFam" id="3.30.160.60:FF:003095">
    <property type="match status" value="1"/>
</dbReference>
<dbReference type="PANTHER" id="PTHR23235">
    <property type="entry name" value="KRUEPPEL-LIKE TRANSCRIPTION FACTOR"/>
    <property type="match status" value="1"/>
</dbReference>
<dbReference type="FunFam" id="3.30.160.60:FF:000135">
    <property type="entry name" value="Zinc finger protein 358"/>
    <property type="match status" value="1"/>
</dbReference>
<dbReference type="GO" id="GO:0005634">
    <property type="term" value="C:nucleus"/>
    <property type="evidence" value="ECO:0007669"/>
    <property type="project" value="UniProtKB-SubCell"/>
</dbReference>
<keyword evidence="4" id="KW-0479">Metal-binding</keyword>
<evidence type="ECO:0000259" key="16">
    <source>
        <dbReference type="PROSITE" id="PS51253"/>
    </source>
</evidence>
<dbReference type="FunFam" id="3.30.160.60:FF:002343">
    <property type="entry name" value="Zinc finger protein 33A"/>
    <property type="match status" value="3"/>
</dbReference>
<dbReference type="SMART" id="SM00349">
    <property type="entry name" value="KRAB"/>
    <property type="match status" value="1"/>
</dbReference>
<feature type="domain" description="C2H2-type" evidence="14">
    <location>
        <begin position="1012"/>
        <end position="1039"/>
    </location>
</feature>
<dbReference type="Pfam" id="PF03221">
    <property type="entry name" value="HTH_Tnp_Tc5"/>
    <property type="match status" value="1"/>
</dbReference>
<dbReference type="AlphaFoldDB" id="A0AA35JYH2"/>
<feature type="compositionally biased region" description="Acidic residues" evidence="13">
    <location>
        <begin position="654"/>
        <end position="663"/>
    </location>
</feature>
<dbReference type="InterPro" id="IPR001909">
    <property type="entry name" value="KRAB"/>
</dbReference>
<dbReference type="GO" id="GO:0008270">
    <property type="term" value="F:zinc ion binding"/>
    <property type="evidence" value="ECO:0007669"/>
    <property type="project" value="UniProtKB-KW"/>
</dbReference>
<dbReference type="FunFam" id="3.30.160.60:FF:002861">
    <property type="match status" value="1"/>
</dbReference>
<evidence type="ECO:0000256" key="3">
    <source>
        <dbReference type="ARBA" id="ARBA00006991"/>
    </source>
</evidence>
<accession>A0AA35JYH2</accession>
<dbReference type="PROSITE" id="PS50157">
    <property type="entry name" value="ZINC_FINGER_C2H2_2"/>
    <property type="match status" value="9"/>
</dbReference>
<evidence type="ECO:0000259" key="14">
    <source>
        <dbReference type="PROSITE" id="PS50157"/>
    </source>
</evidence>
<dbReference type="FunFam" id="3.30.160.60:FF:001442">
    <property type="entry name" value="zinc finger protein 696"/>
    <property type="match status" value="1"/>
</dbReference>
<feature type="domain" description="C2H2-type" evidence="14">
    <location>
        <begin position="984"/>
        <end position="1011"/>
    </location>
</feature>
<proteinExistence type="inferred from homology"/>
<evidence type="ECO:0000256" key="12">
    <source>
        <dbReference type="PROSITE-ProRule" id="PRU00042"/>
    </source>
</evidence>
<keyword evidence="7" id="KW-0862">Zinc</keyword>
<evidence type="ECO:0000256" key="10">
    <source>
        <dbReference type="ARBA" id="ARBA00023163"/>
    </source>
</evidence>
<keyword evidence="9" id="KW-0238">DNA-binding</keyword>
<dbReference type="SUPFAM" id="SSF109640">
    <property type="entry name" value="KRAB domain (Kruppel-associated box)"/>
    <property type="match status" value="1"/>
</dbReference>
<comment type="subcellular location">
    <subcellularLocation>
        <location evidence="2">Nucleus</location>
    </subcellularLocation>
</comment>
<dbReference type="Pfam" id="PF00096">
    <property type="entry name" value="zf-C2H2"/>
    <property type="match status" value="7"/>
</dbReference>
<feature type="domain" description="C2H2-type" evidence="14">
    <location>
        <begin position="956"/>
        <end position="983"/>
    </location>
</feature>